<dbReference type="OrthoDB" id="7203912at2"/>
<dbReference type="AlphaFoldDB" id="A0A2T0WY61"/>
<feature type="compositionally biased region" description="Low complexity" evidence="1">
    <location>
        <begin position="429"/>
        <end position="440"/>
    </location>
</feature>
<gene>
    <name evidence="3" type="ORF">CLV74_103118</name>
</gene>
<dbReference type="RefSeq" id="WP_106263205.1">
    <property type="nucleotide sequence ID" value="NZ_PVTQ01000003.1"/>
</dbReference>
<dbReference type="InterPro" id="IPR021136">
    <property type="entry name" value="Flagellar_hook_control-like_C"/>
</dbReference>
<keyword evidence="3" id="KW-0966">Cell projection</keyword>
<proteinExistence type="predicted"/>
<keyword evidence="3" id="KW-0969">Cilium</keyword>
<name>A0A2T0WY61_9RHOB</name>
<feature type="compositionally biased region" description="Polar residues" evidence="1">
    <location>
        <begin position="453"/>
        <end position="476"/>
    </location>
</feature>
<dbReference type="Gene3D" id="3.30.750.140">
    <property type="match status" value="1"/>
</dbReference>
<accession>A0A2T0WY61</accession>
<dbReference type="InterPro" id="IPR038610">
    <property type="entry name" value="FliK-like_C_sf"/>
</dbReference>
<comment type="caution">
    <text evidence="3">The sequence shown here is derived from an EMBL/GenBank/DDBJ whole genome shotgun (WGS) entry which is preliminary data.</text>
</comment>
<dbReference type="Proteomes" id="UP000238392">
    <property type="component" value="Unassembled WGS sequence"/>
</dbReference>
<evidence type="ECO:0000256" key="1">
    <source>
        <dbReference type="SAM" id="MobiDB-lite"/>
    </source>
</evidence>
<evidence type="ECO:0000313" key="3">
    <source>
        <dbReference type="EMBL" id="PRY91534.1"/>
    </source>
</evidence>
<keyword evidence="4" id="KW-1185">Reference proteome</keyword>
<dbReference type="Pfam" id="PF02120">
    <property type="entry name" value="Flg_hook"/>
    <property type="match status" value="1"/>
</dbReference>
<keyword evidence="3" id="KW-0282">Flagellum</keyword>
<feature type="region of interest" description="Disordered" evidence="1">
    <location>
        <begin position="427"/>
        <end position="476"/>
    </location>
</feature>
<dbReference type="EMBL" id="PVTQ01000003">
    <property type="protein sequence ID" value="PRY91534.1"/>
    <property type="molecule type" value="Genomic_DNA"/>
</dbReference>
<feature type="domain" description="Flagellar hook-length control protein-like C-terminal" evidence="2">
    <location>
        <begin position="359"/>
        <end position="433"/>
    </location>
</feature>
<evidence type="ECO:0000259" key="2">
    <source>
        <dbReference type="Pfam" id="PF02120"/>
    </source>
</evidence>
<feature type="region of interest" description="Disordered" evidence="1">
    <location>
        <begin position="229"/>
        <end position="248"/>
    </location>
</feature>
<reference evidence="3 4" key="1">
    <citation type="submission" date="2018-03" db="EMBL/GenBank/DDBJ databases">
        <title>Genomic Encyclopedia of Archaeal and Bacterial Type Strains, Phase II (KMG-II): from individual species to whole genera.</title>
        <authorList>
            <person name="Goeker M."/>
        </authorList>
    </citation>
    <scope>NUCLEOTIDE SEQUENCE [LARGE SCALE GENOMIC DNA]</scope>
    <source>
        <strain evidence="3 4">DSM 100212</strain>
    </source>
</reference>
<evidence type="ECO:0000313" key="4">
    <source>
        <dbReference type="Proteomes" id="UP000238392"/>
    </source>
</evidence>
<protein>
    <submittedName>
        <fullName evidence="3">Flagellar hook-length control protein FliK</fullName>
    </submittedName>
</protein>
<organism evidence="3 4">
    <name type="scientific">Donghicola tyrosinivorans</name>
    <dbReference type="NCBI Taxonomy" id="1652492"/>
    <lineage>
        <taxon>Bacteria</taxon>
        <taxon>Pseudomonadati</taxon>
        <taxon>Pseudomonadota</taxon>
        <taxon>Alphaproteobacteria</taxon>
        <taxon>Rhodobacterales</taxon>
        <taxon>Roseobacteraceae</taxon>
        <taxon>Donghicola</taxon>
    </lineage>
</organism>
<sequence>MNLHLLTALFQTRALPENGGSETRTDTRFSAFFQVTTGDVPEVDGEVSDQNSPVVAGSEIEVSLDSEEAEFEEILLEAGMLEKPTGLVEAVPSQEELPDAQTPPAPHESQDLILQNSTGQVGHDLAAVSDLVETLELEEGHQEALAEVPLDGVNTSGSDAVQHPFVPLKAAQSLAQPDPTGYPTVAEQQAAPLSVRTSDVLSAQSNLETEAANSVADGPAVGLGKFIPEAGLEKKPSPPEGTNPRTAERAVNTHQVTGAPPEGPGFGTINVSKATENFSDWSGAFEQEALSPEPAEQVIRTSMTEALMTEAPSALSSTLIRTEVRVSDPVLMRVPEAPAEQKLFISEVADHLGARVVQHPEGVVELELEPADLGRLKMTFQKEDGMTTVVVEVDKRETLDLMRRHAEQFVADLKSDTQGDVRLKFEMSGQGQNQGRGQDQPYARLHENAASVDENQQDAAPSRRNLSSGSRTDIRV</sequence>